<dbReference type="EMBL" id="JACEIK010000196">
    <property type="protein sequence ID" value="MCD7452130.1"/>
    <property type="molecule type" value="Genomic_DNA"/>
</dbReference>
<sequence length="142" mass="16090">MQLKEVAKAISQLAPTQKRKLRRLIAAFENVVPPQGSNIHVTFLKLKTKNEDNLHIVGKRNALVSNADNVRARVDKRNAEDDWLSLENDNAQKAIVVYQKLDEITSTSSDKVSVEEKSKQQIKEYGHSKLEPKAQINISKIF</sequence>
<keyword evidence="2" id="KW-1185">Reference proteome</keyword>
<accession>A0ABS8RZ70</accession>
<gene>
    <name evidence="1" type="ORF">HAX54_015147</name>
</gene>
<proteinExistence type="predicted"/>
<reference evidence="1 2" key="1">
    <citation type="journal article" date="2021" name="BMC Genomics">
        <title>Datura genome reveals duplications of psychoactive alkaloid biosynthetic genes and high mutation rate following tissue culture.</title>
        <authorList>
            <person name="Rajewski A."/>
            <person name="Carter-House D."/>
            <person name="Stajich J."/>
            <person name="Litt A."/>
        </authorList>
    </citation>
    <scope>NUCLEOTIDE SEQUENCE [LARGE SCALE GENOMIC DNA]</scope>
    <source>
        <strain evidence="1">AR-01</strain>
    </source>
</reference>
<evidence type="ECO:0000313" key="2">
    <source>
        <dbReference type="Proteomes" id="UP000823775"/>
    </source>
</evidence>
<name>A0ABS8RZ70_DATST</name>
<dbReference type="Proteomes" id="UP000823775">
    <property type="component" value="Unassembled WGS sequence"/>
</dbReference>
<protein>
    <submittedName>
        <fullName evidence="1">Uncharacterized protein</fullName>
    </submittedName>
</protein>
<organism evidence="1 2">
    <name type="scientific">Datura stramonium</name>
    <name type="common">Jimsonweed</name>
    <name type="synonym">Common thornapple</name>
    <dbReference type="NCBI Taxonomy" id="4076"/>
    <lineage>
        <taxon>Eukaryota</taxon>
        <taxon>Viridiplantae</taxon>
        <taxon>Streptophyta</taxon>
        <taxon>Embryophyta</taxon>
        <taxon>Tracheophyta</taxon>
        <taxon>Spermatophyta</taxon>
        <taxon>Magnoliopsida</taxon>
        <taxon>eudicotyledons</taxon>
        <taxon>Gunneridae</taxon>
        <taxon>Pentapetalae</taxon>
        <taxon>asterids</taxon>
        <taxon>lamiids</taxon>
        <taxon>Solanales</taxon>
        <taxon>Solanaceae</taxon>
        <taxon>Solanoideae</taxon>
        <taxon>Datureae</taxon>
        <taxon>Datura</taxon>
    </lineage>
</organism>
<comment type="caution">
    <text evidence="1">The sequence shown here is derived from an EMBL/GenBank/DDBJ whole genome shotgun (WGS) entry which is preliminary data.</text>
</comment>
<evidence type="ECO:0000313" key="1">
    <source>
        <dbReference type="EMBL" id="MCD7452130.1"/>
    </source>
</evidence>